<gene>
    <name evidence="1" type="ORF">PC9H_008019</name>
</gene>
<organism evidence="1 2">
    <name type="scientific">Pleurotus ostreatus</name>
    <name type="common">Oyster mushroom</name>
    <name type="synonym">White-rot fungus</name>
    <dbReference type="NCBI Taxonomy" id="5322"/>
    <lineage>
        <taxon>Eukaryota</taxon>
        <taxon>Fungi</taxon>
        <taxon>Dikarya</taxon>
        <taxon>Basidiomycota</taxon>
        <taxon>Agaricomycotina</taxon>
        <taxon>Agaricomycetes</taxon>
        <taxon>Agaricomycetidae</taxon>
        <taxon>Agaricales</taxon>
        <taxon>Pleurotineae</taxon>
        <taxon>Pleurotaceae</taxon>
        <taxon>Pleurotus</taxon>
    </lineage>
</organism>
<dbReference type="VEuPathDB" id="FungiDB:PC9H_008019"/>
<dbReference type="EMBL" id="JACETU010000005">
    <property type="protein sequence ID" value="KAF7428787.1"/>
    <property type="molecule type" value="Genomic_DNA"/>
</dbReference>
<dbReference type="GO" id="GO:0033615">
    <property type="term" value="P:mitochondrial proton-transporting ATP synthase complex assembly"/>
    <property type="evidence" value="ECO:0007669"/>
    <property type="project" value="TreeGrafter"/>
</dbReference>
<accession>A0A8H6ZZA4</accession>
<protein>
    <submittedName>
        <fullName evidence="1">Uncharacterized protein</fullName>
    </submittedName>
</protein>
<dbReference type="GeneID" id="59377837"/>
<dbReference type="GO" id="GO:0031966">
    <property type="term" value="C:mitochondrial membrane"/>
    <property type="evidence" value="ECO:0007669"/>
    <property type="project" value="TreeGrafter"/>
</dbReference>
<dbReference type="RefSeq" id="XP_036631159.1">
    <property type="nucleotide sequence ID" value="XM_036777539.1"/>
</dbReference>
<proteinExistence type="predicted"/>
<keyword evidence="2" id="KW-1185">Reference proteome</keyword>
<dbReference type="Proteomes" id="UP000623687">
    <property type="component" value="Unassembled WGS sequence"/>
</dbReference>
<evidence type="ECO:0000313" key="2">
    <source>
        <dbReference type="Proteomes" id="UP000623687"/>
    </source>
</evidence>
<dbReference type="OrthoDB" id="5386199at2759"/>
<name>A0A8H6ZZA4_PLEOS</name>
<dbReference type="PANTHER" id="PTHR13281:SF0">
    <property type="entry name" value="TRANSMEMBRANE PROTEIN 70, MITOCHONDRIAL"/>
    <property type="match status" value="1"/>
</dbReference>
<evidence type="ECO:0000313" key="1">
    <source>
        <dbReference type="EMBL" id="KAF7428787.1"/>
    </source>
</evidence>
<dbReference type="InterPro" id="IPR009724">
    <property type="entry name" value="TMEM70"/>
</dbReference>
<reference evidence="1" key="1">
    <citation type="submission" date="2019-07" db="EMBL/GenBank/DDBJ databases">
        <authorList>
            <person name="Palmer J.M."/>
        </authorList>
    </citation>
    <scope>NUCLEOTIDE SEQUENCE</scope>
    <source>
        <strain evidence="1">PC9</strain>
    </source>
</reference>
<sequence length="260" mass="29114">MLHQFCIARPLFRWTPFCTASIPARQFRPVHCLPAWRSFASKTAPRSGDALSKAHVPIKPLVGAVDYEGPLSNTFRRLKIFSVASLTLSTTLAPFIFVIESTLPTIARGALVCAALGTSGISTALVSWCGRPYVTTLSRLTPSENNGVEGLEMTTLTLTLRPRITRVYDTEFLAETDRPFAKWELRELIGYVKDKMDRAIPVQGQEETVAETFDKAGNVIGRWIVQWKHNTEDGRDYVSGECRAVGKVERYFNVHEELLH</sequence>
<comment type="caution">
    <text evidence="1">The sequence shown here is derived from an EMBL/GenBank/DDBJ whole genome shotgun (WGS) entry which is preliminary data.</text>
</comment>
<dbReference type="PANTHER" id="PTHR13281">
    <property type="entry name" value="TRANSMEMBRANE PROTEIN 70, MITOCHONDRIAL"/>
    <property type="match status" value="1"/>
</dbReference>
<dbReference type="AlphaFoldDB" id="A0A8H6ZZA4"/>